<evidence type="ECO:0000256" key="3">
    <source>
        <dbReference type="ARBA" id="ARBA00022842"/>
    </source>
</evidence>
<dbReference type="PANTHER" id="PTHR32308:SF10">
    <property type="entry name" value="CITRATE LYASE SUBUNIT BETA"/>
    <property type="match status" value="1"/>
</dbReference>
<dbReference type="SUPFAM" id="SSF51621">
    <property type="entry name" value="Phosphoenolpyruvate/pyruvate domain"/>
    <property type="match status" value="1"/>
</dbReference>
<dbReference type="GO" id="GO:0006107">
    <property type="term" value="P:oxaloacetate metabolic process"/>
    <property type="evidence" value="ECO:0007669"/>
    <property type="project" value="TreeGrafter"/>
</dbReference>
<dbReference type="AlphaFoldDB" id="A0A2S0KBL6"/>
<gene>
    <name evidence="5" type="ORF">C6V83_01025</name>
</gene>
<dbReference type="InterPro" id="IPR040442">
    <property type="entry name" value="Pyrv_kinase-like_dom_sf"/>
</dbReference>
<dbReference type="GO" id="GO:0003824">
    <property type="term" value="F:catalytic activity"/>
    <property type="evidence" value="ECO:0007669"/>
    <property type="project" value="InterPro"/>
</dbReference>
<dbReference type="PANTHER" id="PTHR32308">
    <property type="entry name" value="LYASE BETA SUBUNIT, PUTATIVE (AFU_ORTHOLOGUE AFUA_4G13030)-RELATED"/>
    <property type="match status" value="1"/>
</dbReference>
<keyword evidence="6" id="KW-1185">Reference proteome</keyword>
<dbReference type="RefSeq" id="WP_105940830.1">
    <property type="nucleotide sequence ID" value="NZ_CP027433.1"/>
</dbReference>
<dbReference type="KEGG" id="git:C6V83_01025"/>
<name>A0A2S0KBL6_9ACTN</name>
<dbReference type="InterPro" id="IPR005000">
    <property type="entry name" value="Aldolase/citrate-lyase_domain"/>
</dbReference>
<reference evidence="5 6" key="1">
    <citation type="submission" date="2018-03" db="EMBL/GenBank/DDBJ databases">
        <title>Characteristics and genome of n-alkane degrading marine bacteria Gordonia iterans isolated from crude oil contaminated in Tae-an, South Korea.</title>
        <authorList>
            <person name="Lee S.-S."/>
            <person name="Kim H."/>
        </authorList>
    </citation>
    <scope>NUCLEOTIDE SEQUENCE [LARGE SCALE GENOMIC DNA]</scope>
    <source>
        <strain evidence="5 6">Co17</strain>
    </source>
</reference>
<comment type="cofactor">
    <cofactor evidence="1">
        <name>Mg(2+)</name>
        <dbReference type="ChEBI" id="CHEBI:18420"/>
    </cofactor>
</comment>
<dbReference type="EMBL" id="CP027433">
    <property type="protein sequence ID" value="AVL99081.1"/>
    <property type="molecule type" value="Genomic_DNA"/>
</dbReference>
<evidence type="ECO:0000313" key="6">
    <source>
        <dbReference type="Proteomes" id="UP000239814"/>
    </source>
</evidence>
<proteinExistence type="predicted"/>
<dbReference type="Proteomes" id="UP000239814">
    <property type="component" value="Chromosome"/>
</dbReference>
<evidence type="ECO:0000259" key="4">
    <source>
        <dbReference type="Pfam" id="PF03328"/>
    </source>
</evidence>
<dbReference type="InterPro" id="IPR015813">
    <property type="entry name" value="Pyrv/PenolPyrv_kinase-like_dom"/>
</dbReference>
<keyword evidence="3" id="KW-0460">Magnesium</keyword>
<evidence type="ECO:0000256" key="1">
    <source>
        <dbReference type="ARBA" id="ARBA00001946"/>
    </source>
</evidence>
<sequence>MNAASLAAASAGTLLFVPGDRPERFGKAAAAGADLVVLDLEDAVAPENKEAARANVAAWAAEHVCAVRVNAADTPWYADDLAALAGTGCAVMVPKAENARTLAAIGSPHAVIALVETAAGVLAAGEIAACDGVVRLALGTFDLAAQLGVDPVDSEALAAAVDAAGVAKVDGAMVDKPVVERAQRILSRAGE</sequence>
<dbReference type="Pfam" id="PF03328">
    <property type="entry name" value="HpcH_HpaI"/>
    <property type="match status" value="1"/>
</dbReference>
<dbReference type="OrthoDB" id="4322898at2"/>
<dbReference type="GO" id="GO:0000287">
    <property type="term" value="F:magnesium ion binding"/>
    <property type="evidence" value="ECO:0007669"/>
    <property type="project" value="TreeGrafter"/>
</dbReference>
<organism evidence="5 6">
    <name type="scientific">Gordonia iterans</name>
    <dbReference type="NCBI Taxonomy" id="1004901"/>
    <lineage>
        <taxon>Bacteria</taxon>
        <taxon>Bacillati</taxon>
        <taxon>Actinomycetota</taxon>
        <taxon>Actinomycetes</taxon>
        <taxon>Mycobacteriales</taxon>
        <taxon>Gordoniaceae</taxon>
        <taxon>Gordonia</taxon>
    </lineage>
</organism>
<protein>
    <recommendedName>
        <fullName evidence="4">HpcH/HpaI aldolase/citrate lyase domain-containing protein</fullName>
    </recommendedName>
</protein>
<dbReference type="Gene3D" id="3.20.20.60">
    <property type="entry name" value="Phosphoenolpyruvate-binding domains"/>
    <property type="match status" value="1"/>
</dbReference>
<accession>A0A2S0KBL6</accession>
<keyword evidence="2" id="KW-0479">Metal-binding</keyword>
<feature type="domain" description="HpcH/HpaI aldolase/citrate lyase" evidence="4">
    <location>
        <begin position="14"/>
        <end position="167"/>
    </location>
</feature>
<evidence type="ECO:0000313" key="5">
    <source>
        <dbReference type="EMBL" id="AVL99081.1"/>
    </source>
</evidence>
<evidence type="ECO:0000256" key="2">
    <source>
        <dbReference type="ARBA" id="ARBA00022723"/>
    </source>
</evidence>